<protein>
    <submittedName>
        <fullName evidence="1">Uncharacterized protein</fullName>
    </submittedName>
</protein>
<dbReference type="EMBL" id="VSSQ01094441">
    <property type="protein sequence ID" value="MPN38920.1"/>
    <property type="molecule type" value="Genomic_DNA"/>
</dbReference>
<accession>A0A645HJJ7</accession>
<organism evidence="1">
    <name type="scientific">bioreactor metagenome</name>
    <dbReference type="NCBI Taxonomy" id="1076179"/>
    <lineage>
        <taxon>unclassified sequences</taxon>
        <taxon>metagenomes</taxon>
        <taxon>ecological metagenomes</taxon>
    </lineage>
</organism>
<proteinExistence type="predicted"/>
<dbReference type="AlphaFoldDB" id="A0A645HJJ7"/>
<gene>
    <name evidence="1" type="ORF">SDC9_186445</name>
</gene>
<reference evidence="1" key="1">
    <citation type="submission" date="2019-08" db="EMBL/GenBank/DDBJ databases">
        <authorList>
            <person name="Kucharzyk K."/>
            <person name="Murdoch R.W."/>
            <person name="Higgins S."/>
            <person name="Loffler F."/>
        </authorList>
    </citation>
    <scope>NUCLEOTIDE SEQUENCE</scope>
</reference>
<evidence type="ECO:0000313" key="1">
    <source>
        <dbReference type="EMBL" id="MPN38920.1"/>
    </source>
</evidence>
<name>A0A645HJJ7_9ZZZZ</name>
<comment type="caution">
    <text evidence="1">The sequence shown here is derived from an EMBL/GenBank/DDBJ whole genome shotgun (WGS) entry which is preliminary data.</text>
</comment>
<sequence>MPCFLIFSNSSLNLSGVHEFFRDISGWLLHKIESSRLITTILIPLFTMDFIALSQTDWSGSNSVRKPPQLFIPPAKLNERCIKHAHIFSPGGDVEVFIFFVAVI</sequence>